<protein>
    <submittedName>
        <fullName evidence="1">Cytochrome P450 family 46 subfamily A member 1</fullName>
    </submittedName>
</protein>
<reference evidence="1" key="1">
    <citation type="submission" date="2025-08" db="UniProtKB">
        <authorList>
            <consortium name="Ensembl"/>
        </authorList>
    </citation>
    <scope>IDENTIFICATION</scope>
</reference>
<dbReference type="Gene3D" id="1.10.630.10">
    <property type="entry name" value="Cytochrome P450"/>
    <property type="match status" value="1"/>
</dbReference>
<dbReference type="GO" id="GO:0005506">
    <property type="term" value="F:iron ion binding"/>
    <property type="evidence" value="ECO:0007669"/>
    <property type="project" value="InterPro"/>
</dbReference>
<dbReference type="PANTHER" id="PTHR24293:SF1">
    <property type="entry name" value="CHOLESTEROL 24-HYDROXYLASE"/>
    <property type="match status" value="1"/>
</dbReference>
<evidence type="ECO:0000313" key="2">
    <source>
        <dbReference type="Proteomes" id="UP000694551"/>
    </source>
</evidence>
<evidence type="ECO:0000313" key="1">
    <source>
        <dbReference type="Ensembl" id="ENSSOCP00000002457.1"/>
    </source>
</evidence>
<sequence>MFVFCSFLFGHLPILWRMLRKREFMHDLFLQWAEKYGPIVRLNAFHRVSVMILSPEGVKHSAASLCLWRGWLWPG</sequence>
<reference evidence="1" key="2">
    <citation type="submission" date="2025-09" db="UniProtKB">
        <authorList>
            <consortium name="Ensembl"/>
        </authorList>
    </citation>
    <scope>IDENTIFICATION</scope>
</reference>
<dbReference type="Ensembl" id="ENSSOCT00000002512.1">
    <property type="protein sequence ID" value="ENSSOCP00000002457.1"/>
    <property type="gene ID" value="ENSSOCG00000001734.1"/>
</dbReference>
<dbReference type="GO" id="GO:0033781">
    <property type="term" value="F:cholesterol 24-hydroxylase activity"/>
    <property type="evidence" value="ECO:0007669"/>
    <property type="project" value="InterPro"/>
</dbReference>
<organism evidence="1 2">
    <name type="scientific">Strix occidentalis caurina</name>
    <name type="common">northern spotted owl</name>
    <dbReference type="NCBI Taxonomy" id="311401"/>
    <lineage>
        <taxon>Eukaryota</taxon>
        <taxon>Metazoa</taxon>
        <taxon>Chordata</taxon>
        <taxon>Craniata</taxon>
        <taxon>Vertebrata</taxon>
        <taxon>Euteleostomi</taxon>
        <taxon>Archelosauria</taxon>
        <taxon>Archosauria</taxon>
        <taxon>Dinosauria</taxon>
        <taxon>Saurischia</taxon>
        <taxon>Theropoda</taxon>
        <taxon>Coelurosauria</taxon>
        <taxon>Aves</taxon>
        <taxon>Neognathae</taxon>
        <taxon>Neoaves</taxon>
        <taxon>Telluraves</taxon>
        <taxon>Strigiformes</taxon>
        <taxon>Strigidae</taxon>
        <taxon>Strix</taxon>
    </lineage>
</organism>
<dbReference type="InterPro" id="IPR039983">
    <property type="entry name" value="CYP46A1"/>
</dbReference>
<proteinExistence type="predicted"/>
<dbReference type="SUPFAM" id="SSF48264">
    <property type="entry name" value="Cytochrome P450"/>
    <property type="match status" value="1"/>
</dbReference>
<accession>A0A8D0EJS4</accession>
<dbReference type="Proteomes" id="UP000694551">
    <property type="component" value="Unplaced"/>
</dbReference>
<name>A0A8D0EJS4_STROC</name>
<dbReference type="AlphaFoldDB" id="A0A8D0EJS4"/>
<dbReference type="InterPro" id="IPR036396">
    <property type="entry name" value="Cyt_P450_sf"/>
</dbReference>
<dbReference type="PANTHER" id="PTHR24293">
    <property type="entry name" value="CYTOCHROME P450 FAMILY 46 SUBFAMILY A"/>
    <property type="match status" value="1"/>
</dbReference>
<dbReference type="GO" id="GO:0020037">
    <property type="term" value="F:heme binding"/>
    <property type="evidence" value="ECO:0007669"/>
    <property type="project" value="InterPro"/>
</dbReference>
<keyword evidence="2" id="KW-1185">Reference proteome</keyword>
<dbReference type="GO" id="GO:0006707">
    <property type="term" value="P:cholesterol catabolic process"/>
    <property type="evidence" value="ECO:0007669"/>
    <property type="project" value="InterPro"/>
</dbReference>